<protein>
    <submittedName>
        <fullName evidence="3">Uncharacterized protein</fullName>
    </submittedName>
</protein>
<name>A0A060SYC3_PYCCI</name>
<keyword evidence="2" id="KW-0812">Transmembrane</keyword>
<dbReference type="Gene3D" id="2.60.120.260">
    <property type="entry name" value="Galactose-binding domain-like"/>
    <property type="match status" value="1"/>
</dbReference>
<sequence>MADLVDDTNPRVQYQPGWIWDQGVAEVDATRHGAATAGLSCWLSFTGTGVQVLGTLGPSHTDGQPTTTYSIDGVPAGTYSAPFVPSGTTRYNVTFFAVHDLSAGDHIIRINNFNGTSPNVFWLDYFLIDGSTDSRAPSPTPSSSQDLGDSQAQNTPSPSVSSIPSGSSPSSSVGNTVSPGPASSRSASHPNIGAIVGGVVGGVVVVAIIAVLTYCLSYFFASPGLNRSWIDERMESSSDGIWRDELFICLSALSAFDHRD</sequence>
<organism evidence="3 4">
    <name type="scientific">Pycnoporus cinnabarinus</name>
    <name type="common">Cinnabar-red polypore</name>
    <name type="synonym">Trametes cinnabarina</name>
    <dbReference type="NCBI Taxonomy" id="5643"/>
    <lineage>
        <taxon>Eukaryota</taxon>
        <taxon>Fungi</taxon>
        <taxon>Dikarya</taxon>
        <taxon>Basidiomycota</taxon>
        <taxon>Agaricomycotina</taxon>
        <taxon>Agaricomycetes</taxon>
        <taxon>Polyporales</taxon>
        <taxon>Polyporaceae</taxon>
        <taxon>Trametes</taxon>
    </lineage>
</organism>
<dbReference type="OrthoDB" id="2755385at2759"/>
<evidence type="ECO:0000256" key="2">
    <source>
        <dbReference type="SAM" id="Phobius"/>
    </source>
</evidence>
<keyword evidence="4" id="KW-1185">Reference proteome</keyword>
<keyword evidence="2" id="KW-0472">Membrane</keyword>
<keyword evidence="2" id="KW-1133">Transmembrane helix</keyword>
<dbReference type="Proteomes" id="UP000029665">
    <property type="component" value="Unassembled WGS sequence"/>
</dbReference>
<feature type="transmembrane region" description="Helical" evidence="2">
    <location>
        <begin position="192"/>
        <end position="220"/>
    </location>
</feature>
<dbReference type="OMA" id="HIIRINN"/>
<evidence type="ECO:0000256" key="1">
    <source>
        <dbReference type="SAM" id="MobiDB-lite"/>
    </source>
</evidence>
<comment type="caution">
    <text evidence="3">The sequence shown here is derived from an EMBL/GenBank/DDBJ whole genome shotgun (WGS) entry which is preliminary data.</text>
</comment>
<evidence type="ECO:0000313" key="4">
    <source>
        <dbReference type="Proteomes" id="UP000029665"/>
    </source>
</evidence>
<dbReference type="HOGENOM" id="CLU_1070141_0_0_1"/>
<evidence type="ECO:0000313" key="3">
    <source>
        <dbReference type="EMBL" id="CDO77244.1"/>
    </source>
</evidence>
<reference evidence="3" key="1">
    <citation type="submission" date="2014-01" db="EMBL/GenBank/DDBJ databases">
        <title>The genome of the white-rot fungus Pycnoporus cinnabarinus: a basidiomycete model with a versatile arsenal for lignocellulosic biomass breakdown.</title>
        <authorList>
            <person name="Levasseur A."/>
            <person name="Lomascolo A."/>
            <person name="Ruiz-Duenas F.J."/>
            <person name="Uzan E."/>
            <person name="Piumi F."/>
            <person name="Kues U."/>
            <person name="Ram A.F.J."/>
            <person name="Murat C."/>
            <person name="Haon M."/>
            <person name="Benoit I."/>
            <person name="Arfi Y."/>
            <person name="Chevret D."/>
            <person name="Drula E."/>
            <person name="Kwon M.J."/>
            <person name="Gouret P."/>
            <person name="Lesage-Meessen L."/>
            <person name="Lombard V."/>
            <person name="Mariette J."/>
            <person name="Noirot C."/>
            <person name="Park J."/>
            <person name="Patyshakuliyeva A."/>
            <person name="Wieneger R.A.B."/>
            <person name="Wosten H.A.B."/>
            <person name="Martin F."/>
            <person name="Coutinho P.M."/>
            <person name="de Vries R."/>
            <person name="Martinez A.T."/>
            <person name="Klopp C."/>
            <person name="Pontarotti P."/>
            <person name="Henrissat B."/>
            <person name="Record E."/>
        </authorList>
    </citation>
    <scope>NUCLEOTIDE SEQUENCE [LARGE SCALE GENOMIC DNA]</scope>
    <source>
        <strain evidence="3">BRFM137</strain>
    </source>
</reference>
<dbReference type="EMBL" id="CCBP010000446">
    <property type="protein sequence ID" value="CDO77244.1"/>
    <property type="molecule type" value="Genomic_DNA"/>
</dbReference>
<gene>
    <name evidence="3" type="ORF">BN946_scf184747.g57</name>
</gene>
<dbReference type="AlphaFoldDB" id="A0A060SYC3"/>
<dbReference type="STRING" id="5643.A0A060SYC3"/>
<proteinExistence type="predicted"/>
<feature type="region of interest" description="Disordered" evidence="1">
    <location>
        <begin position="134"/>
        <end position="185"/>
    </location>
</feature>
<accession>A0A060SYC3</accession>
<feature type="compositionally biased region" description="Low complexity" evidence="1">
    <location>
        <begin position="156"/>
        <end position="181"/>
    </location>
</feature>
<feature type="compositionally biased region" description="Polar residues" evidence="1">
    <location>
        <begin position="134"/>
        <end position="155"/>
    </location>
</feature>